<evidence type="ECO:0000259" key="6">
    <source>
        <dbReference type="SMART" id="SM00916"/>
    </source>
</evidence>
<dbReference type="GO" id="GO:1990904">
    <property type="term" value="C:ribonucleoprotein complex"/>
    <property type="evidence" value="ECO:0007669"/>
    <property type="project" value="UniProtKB-KW"/>
</dbReference>
<organism evidence="7 8">
    <name type="scientific">Psilocybe cyanescens</name>
    <dbReference type="NCBI Taxonomy" id="93625"/>
    <lineage>
        <taxon>Eukaryota</taxon>
        <taxon>Fungi</taxon>
        <taxon>Dikarya</taxon>
        <taxon>Basidiomycota</taxon>
        <taxon>Agaricomycotina</taxon>
        <taxon>Agaricomycetes</taxon>
        <taxon>Agaricomycetidae</taxon>
        <taxon>Agaricales</taxon>
        <taxon>Agaricineae</taxon>
        <taxon>Strophariaceae</taxon>
        <taxon>Psilocybe</taxon>
    </lineage>
</organism>
<dbReference type="GO" id="GO:0003735">
    <property type="term" value="F:structural constituent of ribosome"/>
    <property type="evidence" value="ECO:0007669"/>
    <property type="project" value="InterPro"/>
</dbReference>
<sequence length="207" mass="23089">MPPRSETLPAGVIRLTNLLAHLNSTPRLTLSDVKRLRLSLASQNDHFGARHFVKENLPQIRWANPNLDIEVRREKKTKSEQWKAEMELEFNDGNVQKVDINDKRSTTILKELMDTAGGDPWKRHVIQCEKTGQPLLPGEELGTEVKGKSHSSKLPTLEEYLAKHPEKKAEHVRKQPAGKKLSTSTNGKPSPPLSSPFATSTSAAPPN</sequence>
<keyword evidence="8" id="KW-1185">Reference proteome</keyword>
<dbReference type="GO" id="GO:0005739">
    <property type="term" value="C:mitochondrion"/>
    <property type="evidence" value="ECO:0007669"/>
    <property type="project" value="UniProtKB-SubCell"/>
</dbReference>
<dbReference type="PANTHER" id="PTHR13274">
    <property type="entry name" value="MITOCHONDRIAL RIBOSOMAL PROTEIN S25"/>
    <property type="match status" value="1"/>
</dbReference>
<accession>A0A409WK67</accession>
<dbReference type="EMBL" id="NHYD01003406">
    <property type="protein sequence ID" value="PPQ78820.1"/>
    <property type="molecule type" value="Genomic_DNA"/>
</dbReference>
<reference evidence="7 8" key="1">
    <citation type="journal article" date="2018" name="Evol. Lett.">
        <title>Horizontal gene cluster transfer increased hallucinogenic mushroom diversity.</title>
        <authorList>
            <person name="Reynolds H.T."/>
            <person name="Vijayakumar V."/>
            <person name="Gluck-Thaler E."/>
            <person name="Korotkin H.B."/>
            <person name="Matheny P.B."/>
            <person name="Slot J.C."/>
        </authorList>
    </citation>
    <scope>NUCLEOTIDE SEQUENCE [LARGE SCALE GENOMIC DNA]</scope>
    <source>
        <strain evidence="7 8">2631</strain>
    </source>
</reference>
<dbReference type="InterPro" id="IPR040049">
    <property type="entry name" value="Ribosomal_mS25/mL61"/>
</dbReference>
<dbReference type="Proteomes" id="UP000283269">
    <property type="component" value="Unassembled WGS sequence"/>
</dbReference>
<name>A0A409WK67_PSICY</name>
<evidence type="ECO:0000256" key="5">
    <source>
        <dbReference type="SAM" id="MobiDB-lite"/>
    </source>
</evidence>
<evidence type="ECO:0000256" key="1">
    <source>
        <dbReference type="ARBA" id="ARBA00004173"/>
    </source>
</evidence>
<dbReference type="SMART" id="SM00916">
    <property type="entry name" value="L51_S25_CI-B8"/>
    <property type="match status" value="1"/>
</dbReference>
<comment type="caution">
    <text evidence="7">The sequence shown here is derived from an EMBL/GenBank/DDBJ whole genome shotgun (WGS) entry which is preliminary data.</text>
</comment>
<feature type="compositionally biased region" description="Basic and acidic residues" evidence="5">
    <location>
        <begin position="160"/>
        <end position="173"/>
    </location>
</feature>
<evidence type="ECO:0000313" key="7">
    <source>
        <dbReference type="EMBL" id="PPQ78820.1"/>
    </source>
</evidence>
<proteinExistence type="predicted"/>
<dbReference type="Gene3D" id="3.40.30.10">
    <property type="entry name" value="Glutaredoxin"/>
    <property type="match status" value="1"/>
</dbReference>
<dbReference type="InParanoid" id="A0A409WK67"/>
<dbReference type="SUPFAM" id="SSF52833">
    <property type="entry name" value="Thioredoxin-like"/>
    <property type="match status" value="1"/>
</dbReference>
<dbReference type="AlphaFoldDB" id="A0A409WK67"/>
<keyword evidence="2" id="KW-0689">Ribosomal protein</keyword>
<keyword evidence="4" id="KW-0687">Ribonucleoprotein</keyword>
<dbReference type="InterPro" id="IPR007741">
    <property type="entry name" value="Ribosomal_mL43/mS25/NADH_DH"/>
</dbReference>
<evidence type="ECO:0000256" key="4">
    <source>
        <dbReference type="ARBA" id="ARBA00023274"/>
    </source>
</evidence>
<dbReference type="GO" id="GO:0005840">
    <property type="term" value="C:ribosome"/>
    <property type="evidence" value="ECO:0007669"/>
    <property type="project" value="UniProtKB-KW"/>
</dbReference>
<comment type="subcellular location">
    <subcellularLocation>
        <location evidence="1">Mitochondrion</location>
    </subcellularLocation>
</comment>
<evidence type="ECO:0000256" key="2">
    <source>
        <dbReference type="ARBA" id="ARBA00022980"/>
    </source>
</evidence>
<dbReference type="Pfam" id="PF05047">
    <property type="entry name" value="L51_S25_CI-B8"/>
    <property type="match status" value="1"/>
</dbReference>
<feature type="compositionally biased region" description="Low complexity" evidence="5">
    <location>
        <begin position="195"/>
        <end position="207"/>
    </location>
</feature>
<protein>
    <recommendedName>
        <fullName evidence="6">Ribosomal protein/NADH dehydrogenase domain-containing protein</fullName>
    </recommendedName>
</protein>
<dbReference type="STRING" id="93625.A0A409WK67"/>
<keyword evidence="3" id="KW-0496">Mitochondrion</keyword>
<dbReference type="InterPro" id="IPR036249">
    <property type="entry name" value="Thioredoxin-like_sf"/>
</dbReference>
<dbReference type="PANTHER" id="PTHR13274:SF2">
    <property type="entry name" value="SMALL RIBOSOMAL SUBUNIT PROTEIN MS25"/>
    <property type="match status" value="1"/>
</dbReference>
<dbReference type="OrthoDB" id="1696305at2759"/>
<feature type="domain" description="Ribosomal protein/NADH dehydrogenase" evidence="6">
    <location>
        <begin position="41"/>
        <end position="119"/>
    </location>
</feature>
<feature type="region of interest" description="Disordered" evidence="5">
    <location>
        <begin position="133"/>
        <end position="207"/>
    </location>
</feature>
<evidence type="ECO:0000256" key="3">
    <source>
        <dbReference type="ARBA" id="ARBA00023128"/>
    </source>
</evidence>
<evidence type="ECO:0000313" key="8">
    <source>
        <dbReference type="Proteomes" id="UP000283269"/>
    </source>
</evidence>
<gene>
    <name evidence="7" type="ORF">CVT25_010689</name>
</gene>